<evidence type="ECO:0000313" key="2">
    <source>
        <dbReference type="EMBL" id="MCX2978881.1"/>
    </source>
</evidence>
<dbReference type="EMBL" id="SHNO01000001">
    <property type="protein sequence ID" value="MCX2978881.1"/>
    <property type="molecule type" value="Genomic_DNA"/>
</dbReference>
<protein>
    <submittedName>
        <fullName evidence="2">Uncharacterized protein</fullName>
    </submittedName>
</protein>
<keyword evidence="3" id="KW-1185">Reference proteome</keyword>
<feature type="signal peptide" evidence="1">
    <location>
        <begin position="1"/>
        <end position="26"/>
    </location>
</feature>
<evidence type="ECO:0000256" key="1">
    <source>
        <dbReference type="SAM" id="SignalP"/>
    </source>
</evidence>
<name>A0ABT3T9C1_9GAMM</name>
<organism evidence="2 3">
    <name type="scientific">Candidatus Marimicrobium litorale</name>
    <dbReference type="NCBI Taxonomy" id="2518991"/>
    <lineage>
        <taxon>Bacteria</taxon>
        <taxon>Pseudomonadati</taxon>
        <taxon>Pseudomonadota</taxon>
        <taxon>Gammaproteobacteria</taxon>
        <taxon>Cellvibrionales</taxon>
        <taxon>Halieaceae</taxon>
        <taxon>Marimicrobium</taxon>
    </lineage>
</organism>
<gene>
    <name evidence="2" type="ORF">EYC82_16105</name>
</gene>
<evidence type="ECO:0000313" key="3">
    <source>
        <dbReference type="Proteomes" id="UP001143304"/>
    </source>
</evidence>
<comment type="caution">
    <text evidence="2">The sequence shown here is derived from an EMBL/GenBank/DDBJ whole genome shotgun (WGS) entry which is preliminary data.</text>
</comment>
<dbReference type="RefSeq" id="WP_279250575.1">
    <property type="nucleotide sequence ID" value="NZ_SHNO01000001.1"/>
</dbReference>
<keyword evidence="1" id="KW-0732">Signal</keyword>
<sequence length="384" mass="43333">MANNYFSRMLRGLVFLLSVSSCGVGAEQFHAKRLNNAEPILSRQHFEQLDVAAEGENINGPSVMRIPEWIPKEKRASLEARYYMYFGHHRGSYIRLAWAENIEGPWRLYHTGKGIADGERGVLDLGRDRMLALDNSLTIIEHVASPDVHVDNDTKRIVMYFHGKAAHAGQKLSGQRTFVAISPWGLDFSSGIESVPLADAYLRVFEYAGTLQSLAKGYHFVPRNSEAPWSVPEKFDFGRSLLWQRNKADCLNFSNIRYDSDEIFAPGKTRVRHLSLYRAGSRLHVFFTMTGHSPERILVTSVDLHPDSWFCAAPRVVPAEILRAEKLWEGSAVKPMPSRRGPEMHLANALRDPFILEDENKLYLFYAGGGESAIGLAQLTLTRD</sequence>
<reference evidence="2" key="1">
    <citation type="submission" date="2019-02" db="EMBL/GenBank/DDBJ databases">
        <authorList>
            <person name="Li S.-H."/>
        </authorList>
    </citation>
    <scope>NUCLEOTIDE SEQUENCE</scope>
    <source>
        <strain evidence="2">IMCC11814</strain>
    </source>
</reference>
<accession>A0ABT3T9C1</accession>
<dbReference type="InterPro" id="IPR023296">
    <property type="entry name" value="Glyco_hydro_beta-prop_sf"/>
</dbReference>
<dbReference type="Proteomes" id="UP001143304">
    <property type="component" value="Unassembled WGS sequence"/>
</dbReference>
<feature type="chain" id="PRO_5046586057" evidence="1">
    <location>
        <begin position="27"/>
        <end position="384"/>
    </location>
</feature>
<proteinExistence type="predicted"/>
<dbReference type="Gene3D" id="2.115.10.20">
    <property type="entry name" value="Glycosyl hydrolase domain, family 43"/>
    <property type="match status" value="1"/>
</dbReference>